<evidence type="ECO:0000313" key="4">
    <source>
        <dbReference type="Proteomes" id="UP000298787"/>
    </source>
</evidence>
<accession>A0A4U5TTN7</accession>
<dbReference type="Pfam" id="PF05380">
    <property type="entry name" value="Peptidase_A17"/>
    <property type="match status" value="1"/>
</dbReference>
<feature type="region of interest" description="Disordered" evidence="1">
    <location>
        <begin position="2340"/>
        <end position="2359"/>
    </location>
</feature>
<feature type="region of interest" description="Disordered" evidence="1">
    <location>
        <begin position="1498"/>
        <end position="1533"/>
    </location>
</feature>
<evidence type="ECO:0000313" key="3">
    <source>
        <dbReference type="EMBL" id="TKS64897.1"/>
    </source>
</evidence>
<gene>
    <name evidence="3" type="ORF">D9C73_027689</name>
</gene>
<feature type="region of interest" description="Disordered" evidence="1">
    <location>
        <begin position="228"/>
        <end position="256"/>
    </location>
</feature>
<feature type="region of interest" description="Disordered" evidence="1">
    <location>
        <begin position="182"/>
        <end position="203"/>
    </location>
</feature>
<feature type="compositionally biased region" description="Basic and acidic residues" evidence="1">
    <location>
        <begin position="2053"/>
        <end position="2064"/>
    </location>
</feature>
<dbReference type="InterPro" id="IPR036397">
    <property type="entry name" value="RNaseH_sf"/>
</dbReference>
<sequence length="2454" mass="273905">MADLEKLKSARSRAQAAFTKRGNALIKPGLLEPLEILNEWKLFKADFTKVTDTGYEYAEALREADDDATAVLIGTKTAECEDRYLEVKTATQEIFWERHAEQAFTIQARTTESAIASAEQEEQDPLKAIKDRRLRNRGLGREVADLLNMLNDWKELVPGPKALDLKMMYKSLKRRVVTLEDRLEEDEEELTRGRRRVAGEEVSLAGDPAIKDSSFMSLPDMSEFRLKPKDETDSQAQSPAQSPLQPSSSGPVVQSAVKPQISLERARLPKFTGEMRDYYRWKVEWEDLEKLGNPQQLDCIKKFHLLNSLDERVKKDLVLSNCASAAEVFRLLDNKYGNKAKIVLLITNEVQSLPPIKGNNPRRTIEMIQAVERALCNLKLLGEEDAVKNRVVAQSLESKLPGSLKKEWIVHKSDPDNNFSATNHFDCLLAFLKKQEDILEELDQLEPGSGDKNLTEKGPGEKTKRSFTKSTAGQKDDPASCPVCGEDSHAGRLFSCKAFRGQDVKSKRVHLKRLGVCPKCLRTHPMDGKGCTQKYLCPKSDCKNGGVSDHNYLLCPKPPAPKKDGNSARNSEKTPLGLTKQQEEFLAGLTSEQREQYKNAFSNRASSTACAKAGAGRHEYPVIMMLLEVTTNSGSLIGTLIDLASDTNYITNEAAERLGLCGEHIKLIVHGVGGMKTTVITRRYSLRLKIKTPKGKIAEHRIICYGLEKIAEVTHAVSPEQLQRFFPDISRGELVRPTKVDLLISHREGRLVPQPVKIMGDLVLWDGPLGKTVGGTHPDLFEKVDLAVLRSETHIARSMRAASALYKEAIVSPEDTIAWSAATTNKEIFEWFKWDSIGAACSPQCGGCKCGRCPPGGKEMTLKEERDLEKIKDCLTYVLADKHCNSPHWDASYPWTRDLRGLPDNRRAVEATFKNAEGRLEKEPVWKAAYRDQMHEMVSRGAAVKLTKEEIDAWEGPKWYISHLVAPNPHSSSTPVRIVWNSSQEFRGISLNDLLYKGPDVLNPIRGVLLRFRSGLHAALGDVRKMYNSVWLKDEEVHLHRFLWRDNPGDDIEEFAVVRVNIGDKPAGCIAQVAMKETANLPQFTKMEEERRALTEDSYVDDILTSHNDLKILKRITKGVEEILKAGSFFLKPWVLSCQSGRSEATEAPSKDTATAQPTILVLPNQMHEGEDKALGVGYEPETDQLRLLTSINFSKKRGKMRTGLNLRMEDVRGATPNPLTRRILLSQIATFYDPIGLASPAKQKGVMLVREAFQECREDSKSKDTWDTPLSPRLREAAIILFEEYVRLGQVRFERSLTPPGVTGPPIGITFSDGSESSYGAVLYLRWETQDGVQIKLVESKAKLTPLDQKGDVIKAELCGAVFATRLKKYFEKHCHIEVAQWIHFIDSQTIIAAIQKDSYGYQTFFANRIGEIQKAAQVEDWRWIEGSQNIADILTRGATPEELKKGSRWQEGPEFLKQPQSNWPMKTASEISPSATEDVGKLQRKAFSAAVTRAQAQQKLDSGSRADMASDCKEENESKAPLDSLAIPDTVPKGKQRKPWGISLVDLVKPQRFSSLSKLCGIVAWTRRAAETWLKVHQTPELPKWEGDHAILSVEERMQAFQDLVLAAQSVSQFSDSTLNRLVVHKDKRTGLLLCGGRVQSWTEDGTAVPLLPYNSWIATLLSREAHQENHEGIAATLLRTRKKAWIVQGRKIVKRVVNDCIPCRKLNRKMCQQVMSDLPPERSQSSNPFEYTTLDLFGPFEIKDAVKRRTGKKVWGIVFCCMASRAIHVDLVDDQSSESFLQAYSRFVALRGHPKKLWSDKGTNFVGAKPALQDLHNHLAALKNSSIEDKAGRNGTEWAWNFHPADAPHRNGAAEAAVKLVKRALTSLGGVTNSLTWGELQTLLYQAANLTNERPIDARAQEQEDSIEYLTPNTLLLGRTRQGGDTSGIDLSIHPWRRLRAIQIGVDMFWKRWSELAGPNLFIRPKWHQTQRNVAVGDIVWIADPNALRAYQGKTSISTVGTSTSAYRLSLATMSRSNTGTGTVWEQDSQPSRQPSQDTLSRTDEDDEESQKRSAHGDQKRSVTFTENQGQQPSTPGAMEPTAEARKASPALSKSPTLEVPSASSATVTADLHGPANAQDLKCVVTQVPPAISSKDKREQIRESPGDEDTTALLPRSDTLLQLSEDDGTENPLLTPLLSPPSPRHTPRRSPRRLPLPLSPVDLDLDESHVSLLWPQEGSTAPHFRRNYKLGVNYRQRYHAITSAVSHVQRRRRKATEFILIRLTRKHYLCNDEMQTGADFQDPANNFIQQIGAPGAATACPTLLNATTAGSSLERTAIEPGLLEATHHATNRIQTGASRGYAPCHEQDSNRGLSGLRGSSIIQQDEDLSSNTTGSKQRLQTSDQSPPPPVTEATTDGRLSRYNNDYTQRNNGECLTVHYHDDYDVQAKDQFEFALTAVAEELNAILKALPQ</sequence>
<evidence type="ECO:0000259" key="2">
    <source>
        <dbReference type="PROSITE" id="PS50994"/>
    </source>
</evidence>
<dbReference type="SUPFAM" id="SSF56672">
    <property type="entry name" value="DNA/RNA polymerases"/>
    <property type="match status" value="1"/>
</dbReference>
<proteinExistence type="predicted"/>
<feature type="region of interest" description="Disordered" evidence="1">
    <location>
        <begin position="443"/>
        <end position="481"/>
    </location>
</feature>
<dbReference type="Proteomes" id="UP000298787">
    <property type="component" value="Unassembled WGS sequence"/>
</dbReference>
<evidence type="ECO:0000256" key="1">
    <source>
        <dbReference type="SAM" id="MobiDB-lite"/>
    </source>
</evidence>
<dbReference type="Pfam" id="PF03564">
    <property type="entry name" value="DUF1759"/>
    <property type="match status" value="1"/>
</dbReference>
<feature type="region of interest" description="Disordered" evidence="1">
    <location>
        <begin position="2132"/>
        <end position="2200"/>
    </location>
</feature>
<dbReference type="InterPro" id="IPR041588">
    <property type="entry name" value="Integrase_H2C2"/>
</dbReference>
<name>A0A4U5TTN7_COLLU</name>
<feature type="compositionally biased region" description="Polar residues" evidence="1">
    <location>
        <begin position="2095"/>
        <end position="2110"/>
    </location>
</feature>
<dbReference type="EMBL" id="ML142788">
    <property type="protein sequence ID" value="TKS64897.1"/>
    <property type="molecule type" value="Genomic_DNA"/>
</dbReference>
<reference evidence="3 4" key="1">
    <citation type="submission" date="2019-01" db="EMBL/GenBank/DDBJ databases">
        <title>Genome Assembly of Collichthys lucidus.</title>
        <authorList>
            <person name="Cai M."/>
            <person name="Xiao S."/>
        </authorList>
    </citation>
    <scope>NUCLEOTIDE SEQUENCE [LARGE SCALE GENOMIC DNA]</scope>
    <source>
        <strain evidence="3">JT15FE1705JMU</strain>
        <tissue evidence="3">Muscle</tissue>
    </source>
</reference>
<dbReference type="InterPro" id="IPR012337">
    <property type="entry name" value="RNaseH-like_sf"/>
</dbReference>
<dbReference type="InterPro" id="IPR043502">
    <property type="entry name" value="DNA/RNA_pol_sf"/>
</dbReference>
<feature type="region of interest" description="Disordered" evidence="1">
    <location>
        <begin position="556"/>
        <end position="575"/>
    </location>
</feature>
<dbReference type="InterPro" id="IPR001584">
    <property type="entry name" value="Integrase_cat-core"/>
</dbReference>
<feature type="compositionally biased region" description="Basic and acidic residues" evidence="1">
    <location>
        <begin position="453"/>
        <end position="464"/>
    </location>
</feature>
<feature type="compositionally biased region" description="Polar residues" evidence="1">
    <location>
        <begin position="2372"/>
        <end position="2387"/>
    </location>
</feature>
<dbReference type="SUPFAM" id="SSF53098">
    <property type="entry name" value="Ribonuclease H-like"/>
    <property type="match status" value="1"/>
</dbReference>
<dbReference type="PANTHER" id="PTHR47331">
    <property type="entry name" value="PHD-TYPE DOMAIN-CONTAINING PROTEIN"/>
    <property type="match status" value="1"/>
</dbReference>
<dbReference type="Gene3D" id="3.30.420.10">
    <property type="entry name" value="Ribonuclease H-like superfamily/Ribonuclease H"/>
    <property type="match status" value="1"/>
</dbReference>
<dbReference type="InterPro" id="IPR005312">
    <property type="entry name" value="DUF1759"/>
</dbReference>
<feature type="region of interest" description="Disordered" evidence="1">
    <location>
        <begin position="2021"/>
        <end position="2110"/>
    </location>
</feature>
<feature type="compositionally biased region" description="Basic and acidic residues" evidence="1">
    <location>
        <begin position="1504"/>
        <end position="1522"/>
    </location>
</feature>
<dbReference type="InterPro" id="IPR040676">
    <property type="entry name" value="DUF5641"/>
</dbReference>
<dbReference type="PROSITE" id="PS50994">
    <property type="entry name" value="INTEGRASE"/>
    <property type="match status" value="1"/>
</dbReference>
<feature type="domain" description="Integrase catalytic" evidence="2">
    <location>
        <begin position="1727"/>
        <end position="1923"/>
    </location>
</feature>
<feature type="compositionally biased region" description="Basic and acidic residues" evidence="1">
    <location>
        <begin position="561"/>
        <end position="572"/>
    </location>
</feature>
<feature type="compositionally biased region" description="Basic and acidic residues" evidence="1">
    <location>
        <begin position="2137"/>
        <end position="2148"/>
    </location>
</feature>
<dbReference type="Pfam" id="PF18701">
    <property type="entry name" value="DUF5641"/>
    <property type="match status" value="1"/>
</dbReference>
<dbReference type="GO" id="GO:0015074">
    <property type="term" value="P:DNA integration"/>
    <property type="evidence" value="ECO:0007669"/>
    <property type="project" value="InterPro"/>
</dbReference>
<organism evidence="3 4">
    <name type="scientific">Collichthys lucidus</name>
    <name type="common">Big head croaker</name>
    <name type="synonym">Sciaena lucida</name>
    <dbReference type="NCBI Taxonomy" id="240159"/>
    <lineage>
        <taxon>Eukaryota</taxon>
        <taxon>Metazoa</taxon>
        <taxon>Chordata</taxon>
        <taxon>Craniata</taxon>
        <taxon>Vertebrata</taxon>
        <taxon>Euteleostomi</taxon>
        <taxon>Actinopterygii</taxon>
        <taxon>Neopterygii</taxon>
        <taxon>Teleostei</taxon>
        <taxon>Neoteleostei</taxon>
        <taxon>Acanthomorphata</taxon>
        <taxon>Eupercaria</taxon>
        <taxon>Sciaenidae</taxon>
        <taxon>Collichthys</taxon>
    </lineage>
</organism>
<feature type="compositionally biased region" description="Low complexity" evidence="1">
    <location>
        <begin position="234"/>
        <end position="256"/>
    </location>
</feature>
<protein>
    <submittedName>
        <fullName evidence="3">Protein unc-80-like protein</fullName>
    </submittedName>
</protein>
<dbReference type="Pfam" id="PF17921">
    <property type="entry name" value="Integrase_H2C2"/>
    <property type="match status" value="1"/>
</dbReference>
<feature type="compositionally biased region" description="Low complexity" evidence="1">
    <location>
        <begin position="2030"/>
        <end position="2041"/>
    </location>
</feature>
<dbReference type="GO" id="GO:0003676">
    <property type="term" value="F:nucleic acid binding"/>
    <property type="evidence" value="ECO:0007669"/>
    <property type="project" value="InterPro"/>
</dbReference>
<keyword evidence="4" id="KW-1185">Reference proteome</keyword>
<feature type="compositionally biased region" description="Polar residues" evidence="1">
    <location>
        <begin position="2065"/>
        <end position="2078"/>
    </location>
</feature>
<dbReference type="InterPro" id="IPR008042">
    <property type="entry name" value="Retrotrans_Pao"/>
</dbReference>
<feature type="region of interest" description="Disordered" evidence="1">
    <location>
        <begin position="2367"/>
        <end position="2409"/>
    </location>
</feature>
<dbReference type="PANTHER" id="PTHR47331:SF1">
    <property type="entry name" value="GAG-LIKE PROTEIN"/>
    <property type="match status" value="1"/>
</dbReference>